<organism evidence="2 3">
    <name type="scientific">Planomonospora sphaerica</name>
    <dbReference type="NCBI Taxonomy" id="161355"/>
    <lineage>
        <taxon>Bacteria</taxon>
        <taxon>Bacillati</taxon>
        <taxon>Actinomycetota</taxon>
        <taxon>Actinomycetes</taxon>
        <taxon>Streptosporangiales</taxon>
        <taxon>Streptosporangiaceae</taxon>
        <taxon>Planomonospora</taxon>
    </lineage>
</organism>
<evidence type="ECO:0000313" key="3">
    <source>
        <dbReference type="Proteomes" id="UP000077701"/>
    </source>
</evidence>
<reference evidence="2 3" key="1">
    <citation type="journal article" date="2016" name="Genome Announc.">
        <title>Draft Genome Sequence of Planomonospora sphaerica JCM9374, a Rare Actinomycete.</title>
        <authorList>
            <person name="Dohra H."/>
            <person name="Suzuki T."/>
            <person name="Inoue Y."/>
            <person name="Kodani S."/>
        </authorList>
    </citation>
    <scope>NUCLEOTIDE SEQUENCE [LARGE SCALE GENOMIC DNA]</scope>
    <source>
        <strain evidence="2 3">JCM 9374</strain>
    </source>
</reference>
<dbReference type="EMBL" id="BDCX01000012">
    <property type="protein sequence ID" value="GAT69004.1"/>
    <property type="molecule type" value="Genomic_DNA"/>
</dbReference>
<dbReference type="RefSeq" id="WP_068900062.1">
    <property type="nucleotide sequence ID" value="NZ_BDCX01000012.1"/>
</dbReference>
<evidence type="ECO:0000313" key="2">
    <source>
        <dbReference type="EMBL" id="GAT69004.1"/>
    </source>
</evidence>
<keyword evidence="1" id="KW-0472">Membrane</keyword>
<protein>
    <submittedName>
        <fullName evidence="2">Uncharacterized protein</fullName>
    </submittedName>
</protein>
<keyword evidence="1" id="KW-0812">Transmembrane</keyword>
<feature type="transmembrane region" description="Helical" evidence="1">
    <location>
        <begin position="192"/>
        <end position="216"/>
    </location>
</feature>
<dbReference type="OrthoDB" id="3539381at2"/>
<feature type="transmembrane region" description="Helical" evidence="1">
    <location>
        <begin position="51"/>
        <end position="67"/>
    </location>
</feature>
<comment type="caution">
    <text evidence="2">The sequence shown here is derived from an EMBL/GenBank/DDBJ whole genome shotgun (WGS) entry which is preliminary data.</text>
</comment>
<proteinExistence type="predicted"/>
<gene>
    <name evidence="2" type="ORF">PS9374_04669</name>
</gene>
<dbReference type="Proteomes" id="UP000077701">
    <property type="component" value="Unassembled WGS sequence"/>
</dbReference>
<sequence length="231" mass="24156">MTERERVRDLFSVAIAVGVLAWGAVGAWTAVTVGNYPWNKWIPFANGASKGVVLGVLAATAVAVVSAKGFRTGWRWAVFTGAFIGGGLLGTLRDLQGAPASVLYFAEPLSDERWYGTTMLLHWAGKVALPAAVCALVLTLLAARPYRPGQSTASSTALVLAGIALLLLPVIASSLAPDPQGNGEHVNADIWAFLRCWAVGLPVSAVGLLRVLFLLLSRSELPSASAPPRAA</sequence>
<evidence type="ECO:0000256" key="1">
    <source>
        <dbReference type="SAM" id="Phobius"/>
    </source>
</evidence>
<dbReference type="AlphaFoldDB" id="A0A161LJC4"/>
<reference evidence="3" key="2">
    <citation type="submission" date="2016-04" db="EMBL/GenBank/DDBJ databases">
        <title>Planomonospora sphaerica JCM9374 whole genome shotgun sequence.</title>
        <authorList>
            <person name="Suzuki T."/>
            <person name="Dohra H."/>
            <person name="Kodani S."/>
        </authorList>
    </citation>
    <scope>NUCLEOTIDE SEQUENCE [LARGE SCALE GENOMIC DNA]</scope>
    <source>
        <strain evidence="3">JCM 9374</strain>
    </source>
</reference>
<feature type="transmembrane region" description="Helical" evidence="1">
    <location>
        <begin position="12"/>
        <end position="31"/>
    </location>
</feature>
<accession>A0A161LJC4</accession>
<keyword evidence="1" id="KW-1133">Transmembrane helix</keyword>
<feature type="transmembrane region" description="Helical" evidence="1">
    <location>
        <begin position="123"/>
        <end position="143"/>
    </location>
</feature>
<feature type="transmembrane region" description="Helical" evidence="1">
    <location>
        <begin position="155"/>
        <end position="172"/>
    </location>
</feature>
<name>A0A161LJC4_9ACTN</name>
<feature type="transmembrane region" description="Helical" evidence="1">
    <location>
        <begin position="74"/>
        <end position="92"/>
    </location>
</feature>
<keyword evidence="3" id="KW-1185">Reference proteome</keyword>